<feature type="region of interest" description="Disordered" evidence="1">
    <location>
        <begin position="304"/>
        <end position="329"/>
    </location>
</feature>
<dbReference type="STRING" id="298654.FraEuI1c_2190"/>
<gene>
    <name evidence="4" type="ordered locus">FraEuI1c_2190</name>
</gene>
<dbReference type="InParanoid" id="E3IXS0"/>
<keyword evidence="2" id="KW-1133">Transmembrane helix</keyword>
<dbReference type="Pfam" id="PF12836">
    <property type="entry name" value="HHH_3"/>
    <property type="match status" value="1"/>
</dbReference>
<evidence type="ECO:0000313" key="5">
    <source>
        <dbReference type="Proteomes" id="UP000002484"/>
    </source>
</evidence>
<reference evidence="4 5" key="1">
    <citation type="submission" date="2010-10" db="EMBL/GenBank/DDBJ databases">
        <title>Complete sequence of Frankia sp. EuI1c.</title>
        <authorList>
            <consortium name="US DOE Joint Genome Institute"/>
            <person name="Lucas S."/>
            <person name="Copeland A."/>
            <person name="Lapidus A."/>
            <person name="Cheng J.-F."/>
            <person name="Bruce D."/>
            <person name="Goodwin L."/>
            <person name="Pitluck S."/>
            <person name="Chertkov O."/>
            <person name="Detter J.C."/>
            <person name="Han C."/>
            <person name="Tapia R."/>
            <person name="Land M."/>
            <person name="Hauser L."/>
            <person name="Jeffries C."/>
            <person name="Kyrpides N."/>
            <person name="Ivanova N."/>
            <person name="Mikhailova N."/>
            <person name="Beauchemin N."/>
            <person name="Sen A."/>
            <person name="Sur S.A."/>
            <person name="Gtari M."/>
            <person name="Wall L."/>
            <person name="Tisa L."/>
            <person name="Woyke T."/>
        </authorList>
    </citation>
    <scope>NUCLEOTIDE SEQUENCE [LARGE SCALE GENOMIC DNA]</scope>
    <source>
        <strain evidence="5">DSM 45817 / CECT 9037 / EuI1c</strain>
    </source>
</reference>
<dbReference type="GO" id="GO:0015627">
    <property type="term" value="C:type II protein secretion system complex"/>
    <property type="evidence" value="ECO:0007669"/>
    <property type="project" value="TreeGrafter"/>
</dbReference>
<feature type="region of interest" description="Disordered" evidence="1">
    <location>
        <begin position="1"/>
        <end position="35"/>
    </location>
</feature>
<dbReference type="HOGENOM" id="CLU_052011_0_0_11"/>
<dbReference type="KEGG" id="fri:FraEuI1c_2190"/>
<keyword evidence="2" id="KW-0812">Transmembrane</keyword>
<dbReference type="InterPro" id="IPR051675">
    <property type="entry name" value="Endo/Exo/Phosphatase_dom_1"/>
</dbReference>
<proteinExistence type="predicted"/>
<dbReference type="SUPFAM" id="SSF47781">
    <property type="entry name" value="RuvA domain 2-like"/>
    <property type="match status" value="1"/>
</dbReference>
<evidence type="ECO:0000313" key="4">
    <source>
        <dbReference type="EMBL" id="ADP80229.1"/>
    </source>
</evidence>
<feature type="region of interest" description="Disordered" evidence="1">
    <location>
        <begin position="205"/>
        <end position="242"/>
    </location>
</feature>
<dbReference type="InterPro" id="IPR010994">
    <property type="entry name" value="RuvA_2-like"/>
</dbReference>
<name>E3IXS0_PSEI1</name>
<accession>E3IXS0</accession>
<dbReference type="AlphaFoldDB" id="E3IXS0"/>
<dbReference type="GO" id="GO:0015628">
    <property type="term" value="P:protein secretion by the type II secretion system"/>
    <property type="evidence" value="ECO:0007669"/>
    <property type="project" value="TreeGrafter"/>
</dbReference>
<dbReference type="Pfam" id="PF10531">
    <property type="entry name" value="SLBB"/>
    <property type="match status" value="1"/>
</dbReference>
<evidence type="ECO:0000259" key="3">
    <source>
        <dbReference type="Pfam" id="PF10531"/>
    </source>
</evidence>
<dbReference type="Proteomes" id="UP000002484">
    <property type="component" value="Chromosome"/>
</dbReference>
<dbReference type="PANTHER" id="PTHR21180">
    <property type="entry name" value="ENDONUCLEASE/EXONUCLEASE/PHOSPHATASE FAMILY DOMAIN-CONTAINING PROTEIN 1"/>
    <property type="match status" value="1"/>
</dbReference>
<sequence>MTRLDRPDLAEPTAGRPRAAFPRSDVPDLVPRGLDPFDMARAALGAGPEATRGLGLAGRGTGHAEPAAGPTEPDLGPATRLRPGPGDDDPDTGPVARRPEDDRADGEADGLGDLFDPPDDPRYERDGPGGPADRDDYDDPVQRGHGRGRRPGPRPGLTGRLPAVLRGAVWDPATRGAVMLALTALVAAAVAAGFAWHARPARINTDATREPTRQPSSGFTTGSWVGPASAWTTSPPTPSSTPSVATEVVVDVAGRVLHPGVVTLPSGSRVADAIDEVGGVLPGTDTTDLALARPLVDGEQILVDGKPGPAPPGPAGAPAGGAGPTASAGPVHLNSATVDQLDTLPGVGPVLAQRIVQWRDANGPFTSPDQLGEVPGVGDRRLAELLPLITL</sequence>
<feature type="transmembrane region" description="Helical" evidence="2">
    <location>
        <begin position="176"/>
        <end position="196"/>
    </location>
</feature>
<keyword evidence="2" id="KW-0472">Membrane</keyword>
<dbReference type="eggNOG" id="COG1555">
    <property type="taxonomic scope" value="Bacteria"/>
</dbReference>
<feature type="domain" description="Soluble ligand binding" evidence="3">
    <location>
        <begin position="249"/>
        <end position="303"/>
    </location>
</feature>
<dbReference type="Gene3D" id="3.10.560.10">
    <property type="entry name" value="Outer membrane lipoprotein wza domain like"/>
    <property type="match status" value="1"/>
</dbReference>
<feature type="compositionally biased region" description="Low complexity" evidence="1">
    <location>
        <begin position="227"/>
        <end position="242"/>
    </location>
</feature>
<dbReference type="InterPro" id="IPR019554">
    <property type="entry name" value="Soluble_ligand-bd"/>
</dbReference>
<feature type="compositionally biased region" description="Polar residues" evidence="1">
    <location>
        <begin position="213"/>
        <end position="223"/>
    </location>
</feature>
<feature type="region of interest" description="Disordered" evidence="1">
    <location>
        <begin position="49"/>
        <end position="160"/>
    </location>
</feature>
<keyword evidence="5" id="KW-1185">Reference proteome</keyword>
<protein>
    <submittedName>
        <fullName evidence="4">Soluble ligand binding domain protein</fullName>
    </submittedName>
</protein>
<organism evidence="4 5">
    <name type="scientific">Pseudofrankia inefficax (strain DSM 45817 / CECT 9037 / DDB 130130 / EuI1c)</name>
    <name type="common">Frankia inefficax</name>
    <dbReference type="NCBI Taxonomy" id="298654"/>
    <lineage>
        <taxon>Bacteria</taxon>
        <taxon>Bacillati</taxon>
        <taxon>Actinomycetota</taxon>
        <taxon>Actinomycetes</taxon>
        <taxon>Frankiales</taxon>
        <taxon>Frankiaceae</taxon>
        <taxon>Pseudofrankia</taxon>
    </lineage>
</organism>
<dbReference type="EMBL" id="CP002299">
    <property type="protein sequence ID" value="ADP80229.1"/>
    <property type="molecule type" value="Genomic_DNA"/>
</dbReference>
<dbReference type="PANTHER" id="PTHR21180:SF32">
    <property type="entry name" value="ENDONUCLEASE_EXONUCLEASE_PHOSPHATASE FAMILY DOMAIN-CONTAINING PROTEIN 1"/>
    <property type="match status" value="1"/>
</dbReference>
<dbReference type="RefSeq" id="WP_013423348.1">
    <property type="nucleotide sequence ID" value="NC_014666.1"/>
</dbReference>
<dbReference type="Gene3D" id="1.10.150.320">
    <property type="entry name" value="Photosystem II 12 kDa extrinsic protein"/>
    <property type="match status" value="1"/>
</dbReference>
<evidence type="ECO:0000256" key="1">
    <source>
        <dbReference type="SAM" id="MobiDB-lite"/>
    </source>
</evidence>
<evidence type="ECO:0000256" key="2">
    <source>
        <dbReference type="SAM" id="Phobius"/>
    </source>
</evidence>